<sequence length="116" mass="12756">METNTVVHPGFILRQLLKKRNISSKDFATELGESPAAISNIMTGKKSISVGLARKLSGFFADEENAADYTPLAWLTAQAKFDIEQHEREHAIEVAADENRFGMAACEGAREARFNG</sequence>
<feature type="domain" description="HTH cro/C1-type" evidence="1">
    <location>
        <begin position="13"/>
        <end position="60"/>
    </location>
</feature>
<protein>
    <submittedName>
        <fullName evidence="2">Helix-turn-helix protein</fullName>
    </submittedName>
</protein>
<dbReference type="GO" id="GO:0003677">
    <property type="term" value="F:DNA binding"/>
    <property type="evidence" value="ECO:0007669"/>
    <property type="project" value="InterPro"/>
</dbReference>
<organism evidence="2 3">
    <name type="scientific">Caballeronia calidae</name>
    <dbReference type="NCBI Taxonomy" id="1777139"/>
    <lineage>
        <taxon>Bacteria</taxon>
        <taxon>Pseudomonadati</taxon>
        <taxon>Pseudomonadota</taxon>
        <taxon>Betaproteobacteria</taxon>
        <taxon>Burkholderiales</taxon>
        <taxon>Burkholderiaceae</taxon>
        <taxon>Caballeronia</taxon>
    </lineage>
</organism>
<proteinExistence type="predicted"/>
<keyword evidence="3" id="KW-1185">Reference proteome</keyword>
<evidence type="ECO:0000313" key="3">
    <source>
        <dbReference type="Proteomes" id="UP000071859"/>
    </source>
</evidence>
<dbReference type="InterPro" id="IPR010982">
    <property type="entry name" value="Lambda_DNA-bd_dom_sf"/>
</dbReference>
<name>A0A158DLE0_9BURK</name>
<dbReference type="AlphaFoldDB" id="A0A158DLE0"/>
<reference evidence="2" key="1">
    <citation type="submission" date="2016-01" db="EMBL/GenBank/DDBJ databases">
        <authorList>
            <person name="Peeters C."/>
        </authorList>
    </citation>
    <scope>NUCLEOTIDE SEQUENCE</scope>
    <source>
        <strain evidence="2">LMG 29321</strain>
    </source>
</reference>
<dbReference type="PROSITE" id="PS50943">
    <property type="entry name" value="HTH_CROC1"/>
    <property type="match status" value="1"/>
</dbReference>
<dbReference type="Gene3D" id="1.10.260.40">
    <property type="entry name" value="lambda repressor-like DNA-binding domains"/>
    <property type="match status" value="1"/>
</dbReference>
<dbReference type="RefSeq" id="WP_062608852.1">
    <property type="nucleotide sequence ID" value="NZ_FCOX02000033.1"/>
</dbReference>
<dbReference type="Proteomes" id="UP000071859">
    <property type="component" value="Unassembled WGS sequence"/>
</dbReference>
<evidence type="ECO:0000313" key="2">
    <source>
        <dbReference type="EMBL" id="SAK95283.1"/>
    </source>
</evidence>
<gene>
    <name evidence="2" type="ORF">AWB78_05324</name>
</gene>
<dbReference type="Pfam" id="PF01381">
    <property type="entry name" value="HTH_3"/>
    <property type="match status" value="1"/>
</dbReference>
<dbReference type="SMART" id="SM00530">
    <property type="entry name" value="HTH_XRE"/>
    <property type="match status" value="1"/>
</dbReference>
<comment type="caution">
    <text evidence="2">The sequence shown here is derived from an EMBL/GenBank/DDBJ whole genome shotgun (WGS) entry which is preliminary data.</text>
</comment>
<dbReference type="EMBL" id="FCOX02000033">
    <property type="protein sequence ID" value="SAK95283.1"/>
    <property type="molecule type" value="Genomic_DNA"/>
</dbReference>
<dbReference type="InterPro" id="IPR001387">
    <property type="entry name" value="Cro/C1-type_HTH"/>
</dbReference>
<dbReference type="CDD" id="cd00093">
    <property type="entry name" value="HTH_XRE"/>
    <property type="match status" value="1"/>
</dbReference>
<dbReference type="OrthoDB" id="9796370at2"/>
<dbReference type="SUPFAM" id="SSF47413">
    <property type="entry name" value="lambda repressor-like DNA-binding domains"/>
    <property type="match status" value="1"/>
</dbReference>
<accession>A0A158DLE0</accession>
<evidence type="ECO:0000259" key="1">
    <source>
        <dbReference type="PROSITE" id="PS50943"/>
    </source>
</evidence>